<dbReference type="AlphaFoldDB" id="A0A1M7AUA7"/>
<dbReference type="GO" id="GO:0016853">
    <property type="term" value="F:isomerase activity"/>
    <property type="evidence" value="ECO:0007669"/>
    <property type="project" value="UniProtKB-KW"/>
</dbReference>
<organism evidence="3 4">
    <name type="scientific">Halomonas caseinilytica</name>
    <dbReference type="NCBI Taxonomy" id="438744"/>
    <lineage>
        <taxon>Bacteria</taxon>
        <taxon>Pseudomonadati</taxon>
        <taxon>Pseudomonadota</taxon>
        <taxon>Gammaproteobacteria</taxon>
        <taxon>Oceanospirillales</taxon>
        <taxon>Halomonadaceae</taxon>
        <taxon>Halomonas</taxon>
    </lineage>
</organism>
<evidence type="ECO:0000313" key="4">
    <source>
        <dbReference type="Proteomes" id="UP000184248"/>
    </source>
</evidence>
<proteinExistence type="predicted"/>
<dbReference type="SUPFAM" id="SSF51658">
    <property type="entry name" value="Xylose isomerase-like"/>
    <property type="match status" value="1"/>
</dbReference>
<keyword evidence="3" id="KW-0670">Pyruvate</keyword>
<feature type="domain" description="Xylose isomerase-like TIM barrel" evidence="2">
    <location>
        <begin position="89"/>
        <end position="282"/>
    </location>
</feature>
<dbReference type="InterPro" id="IPR036237">
    <property type="entry name" value="Xyl_isomerase-like_sf"/>
</dbReference>
<evidence type="ECO:0000313" key="3">
    <source>
        <dbReference type="EMBL" id="SHL46312.1"/>
    </source>
</evidence>
<protein>
    <submittedName>
        <fullName evidence="3">Hydroxypyruvate isomerase</fullName>
    </submittedName>
</protein>
<reference evidence="4" key="1">
    <citation type="submission" date="2016-11" db="EMBL/GenBank/DDBJ databases">
        <authorList>
            <person name="Varghese N."/>
            <person name="Submissions S."/>
        </authorList>
    </citation>
    <scope>NUCLEOTIDE SEQUENCE [LARGE SCALE GENOMIC DNA]</scope>
    <source>
        <strain evidence="4">ALO Sharm</strain>
    </source>
</reference>
<dbReference type="InterPro" id="IPR006311">
    <property type="entry name" value="TAT_signal"/>
</dbReference>
<evidence type="ECO:0000256" key="1">
    <source>
        <dbReference type="ARBA" id="ARBA00023235"/>
    </source>
</evidence>
<accession>A0A1M7AUA7</accession>
<dbReference type="InterPro" id="IPR050417">
    <property type="entry name" value="Sugar_Epim/Isomerase"/>
</dbReference>
<evidence type="ECO:0000259" key="2">
    <source>
        <dbReference type="Pfam" id="PF01261"/>
    </source>
</evidence>
<dbReference type="Pfam" id="PF01261">
    <property type="entry name" value="AP_endonuc_2"/>
    <property type="match status" value="1"/>
</dbReference>
<keyword evidence="1 3" id="KW-0413">Isomerase</keyword>
<name>A0A1M7AUA7_9GAMM</name>
<dbReference type="Gene3D" id="3.20.20.150">
    <property type="entry name" value="Divalent-metal-dependent TIM barrel enzymes"/>
    <property type="match status" value="1"/>
</dbReference>
<dbReference type="PANTHER" id="PTHR43489:SF3">
    <property type="entry name" value="XYLOSE ISOMERASE DOMAIN PROTEIN TIM BARREL"/>
    <property type="match status" value="1"/>
</dbReference>
<sequence>MNMATHLISRRGLLRNAATGSLGVMALGSLGPVALADKKPRDSALKGNVHHSVARWTFDFLSLEELCQLVRQIGFSAIDLVGPDQWHILKRHGIDSSMCNGAEPNLEDGWGDRRFHPALVESYRRHIDLVSEAGYKNLICFSGNARGMTPEEGLANAEEGLKKVLGHAEKKGVTLQMELFNSKIDHPDYLCDNSAWGITLCKRLDSPNFKLLYDIYHMQISEGDVIRTIRENHQYFGHYHTAGVPGRHELDNNQELYYPAIMRAITETGFEGYVAQEFMPSGESNEEKKRSLASAIKTCDV</sequence>
<dbReference type="PROSITE" id="PS51318">
    <property type="entry name" value="TAT"/>
    <property type="match status" value="1"/>
</dbReference>
<dbReference type="PANTHER" id="PTHR43489">
    <property type="entry name" value="ISOMERASE"/>
    <property type="match status" value="1"/>
</dbReference>
<dbReference type="Proteomes" id="UP000184248">
    <property type="component" value="Unassembled WGS sequence"/>
</dbReference>
<gene>
    <name evidence="3" type="ORF">SAMN05192556_11611</name>
</gene>
<dbReference type="EMBL" id="FRAL01000016">
    <property type="protein sequence ID" value="SHL46312.1"/>
    <property type="molecule type" value="Genomic_DNA"/>
</dbReference>
<keyword evidence="4" id="KW-1185">Reference proteome</keyword>
<dbReference type="InterPro" id="IPR013022">
    <property type="entry name" value="Xyl_isomerase-like_TIM-brl"/>
</dbReference>